<dbReference type="OrthoDB" id="75724at2759"/>
<dbReference type="OMA" id="WLIATEW"/>
<evidence type="ECO:0000259" key="2">
    <source>
        <dbReference type="PROSITE" id="PS50191"/>
    </source>
</evidence>
<dbReference type="InterPro" id="IPR036273">
    <property type="entry name" value="CRAL/TRIO_N_dom_sf"/>
</dbReference>
<sequence length="278" mass="32400">MSPHAFISLKILSFVVFLIFYEFHFVSLIEVEEELRLTEDEHNKLEMLKMRVGRIRAQDWLKTDLALLRWLRFSRLNVAAAETAFKDNLKWRKINKIDSILREDWSYWEREYYFDCSATDYTGRPVCTGDMSTWDIRQAIVSGKGDELFRYMIKTIEDGYSRVRTAQAMGLNVTQSVTILNMNNFNLVQHGCVQCVALFGRFITAHDKYYPYGTHKVIVINAPRVFEVVLNIVKPLMSKDRRDAIFVFGTNEAEWKADLLSNIPENELTPNFGGTKII</sequence>
<keyword evidence="1" id="KW-1133">Transmembrane helix</keyword>
<dbReference type="CDD" id="cd00170">
    <property type="entry name" value="SEC14"/>
    <property type="match status" value="1"/>
</dbReference>
<dbReference type="EMBL" id="LNIX01000001">
    <property type="protein sequence ID" value="OXA64787.1"/>
    <property type="molecule type" value="Genomic_DNA"/>
</dbReference>
<dbReference type="SUPFAM" id="SSF46938">
    <property type="entry name" value="CRAL/TRIO N-terminal domain"/>
    <property type="match status" value="1"/>
</dbReference>
<dbReference type="PANTHER" id="PTHR23324:SF83">
    <property type="entry name" value="SEC14-LIKE PROTEIN 2"/>
    <property type="match status" value="1"/>
</dbReference>
<dbReference type="InterPro" id="IPR036865">
    <property type="entry name" value="CRAL-TRIO_dom_sf"/>
</dbReference>
<dbReference type="PROSITE" id="PS50191">
    <property type="entry name" value="CRAL_TRIO"/>
    <property type="match status" value="1"/>
</dbReference>
<name>A0A226F5N5_FOLCA</name>
<evidence type="ECO:0000256" key="1">
    <source>
        <dbReference type="SAM" id="Phobius"/>
    </source>
</evidence>
<dbReference type="AlphaFoldDB" id="A0A226F5N5"/>
<organism evidence="3 4">
    <name type="scientific">Folsomia candida</name>
    <name type="common">Springtail</name>
    <dbReference type="NCBI Taxonomy" id="158441"/>
    <lineage>
        <taxon>Eukaryota</taxon>
        <taxon>Metazoa</taxon>
        <taxon>Ecdysozoa</taxon>
        <taxon>Arthropoda</taxon>
        <taxon>Hexapoda</taxon>
        <taxon>Collembola</taxon>
        <taxon>Entomobryomorpha</taxon>
        <taxon>Isotomoidea</taxon>
        <taxon>Isotomidae</taxon>
        <taxon>Proisotominae</taxon>
        <taxon>Folsomia</taxon>
    </lineage>
</organism>
<gene>
    <name evidence="3" type="ORF">Fcan01_00068</name>
</gene>
<dbReference type="SMART" id="SM00516">
    <property type="entry name" value="SEC14"/>
    <property type="match status" value="1"/>
</dbReference>
<dbReference type="Gene3D" id="3.40.525.10">
    <property type="entry name" value="CRAL-TRIO lipid binding domain"/>
    <property type="match status" value="1"/>
</dbReference>
<dbReference type="InterPro" id="IPR001251">
    <property type="entry name" value="CRAL-TRIO_dom"/>
</dbReference>
<dbReference type="InterPro" id="IPR051064">
    <property type="entry name" value="SEC14/CRAL-TRIO_domain"/>
</dbReference>
<dbReference type="Proteomes" id="UP000198287">
    <property type="component" value="Unassembled WGS sequence"/>
</dbReference>
<keyword evidence="4" id="KW-1185">Reference proteome</keyword>
<feature type="transmembrane region" description="Helical" evidence="1">
    <location>
        <begin position="6"/>
        <end position="26"/>
    </location>
</feature>
<feature type="domain" description="CRAL-TRIO" evidence="2">
    <location>
        <begin position="120"/>
        <end position="278"/>
    </location>
</feature>
<dbReference type="Pfam" id="PF00650">
    <property type="entry name" value="CRAL_TRIO"/>
    <property type="match status" value="1"/>
</dbReference>
<keyword evidence="1" id="KW-0472">Membrane</keyword>
<evidence type="ECO:0000313" key="4">
    <source>
        <dbReference type="Proteomes" id="UP000198287"/>
    </source>
</evidence>
<protein>
    <recommendedName>
        <fullName evidence="2">CRAL-TRIO domain-containing protein</fullName>
    </recommendedName>
</protein>
<evidence type="ECO:0000313" key="3">
    <source>
        <dbReference type="EMBL" id="OXA64787.1"/>
    </source>
</evidence>
<dbReference type="PANTHER" id="PTHR23324">
    <property type="entry name" value="SEC14 RELATED PROTEIN"/>
    <property type="match status" value="1"/>
</dbReference>
<reference evidence="3 4" key="1">
    <citation type="submission" date="2015-12" db="EMBL/GenBank/DDBJ databases">
        <title>The genome of Folsomia candida.</title>
        <authorList>
            <person name="Faddeeva A."/>
            <person name="Derks M.F."/>
            <person name="Anvar Y."/>
            <person name="Smit S."/>
            <person name="Van Straalen N."/>
            <person name="Roelofs D."/>
        </authorList>
    </citation>
    <scope>NUCLEOTIDE SEQUENCE [LARGE SCALE GENOMIC DNA]</scope>
    <source>
        <strain evidence="3 4">VU population</strain>
        <tissue evidence="3">Whole body</tissue>
    </source>
</reference>
<proteinExistence type="predicted"/>
<accession>A0A226F5N5</accession>
<dbReference type="GO" id="GO:0005737">
    <property type="term" value="C:cytoplasm"/>
    <property type="evidence" value="ECO:0007669"/>
    <property type="project" value="TreeGrafter"/>
</dbReference>
<dbReference type="SUPFAM" id="SSF52087">
    <property type="entry name" value="CRAL/TRIO domain"/>
    <property type="match status" value="1"/>
</dbReference>
<keyword evidence="1" id="KW-0812">Transmembrane</keyword>
<comment type="caution">
    <text evidence="3">The sequence shown here is derived from an EMBL/GenBank/DDBJ whole genome shotgun (WGS) entry which is preliminary data.</text>
</comment>